<dbReference type="AlphaFoldDB" id="A0A9P8PHJ4"/>
<evidence type="ECO:0000256" key="1">
    <source>
        <dbReference type="SAM" id="Phobius"/>
    </source>
</evidence>
<dbReference type="EMBL" id="JAEUBE010000042">
    <property type="protein sequence ID" value="KAH3671917.1"/>
    <property type="molecule type" value="Genomic_DNA"/>
</dbReference>
<keyword evidence="3" id="KW-1185">Reference proteome</keyword>
<accession>A0A9P8PHJ4</accession>
<gene>
    <name evidence="2" type="ORF">OGAPHI_000103</name>
</gene>
<comment type="caution">
    <text evidence="2">The sequence shown here is derived from an EMBL/GenBank/DDBJ whole genome shotgun (WGS) entry which is preliminary data.</text>
</comment>
<name>A0A9P8PHJ4_9ASCO</name>
<dbReference type="GeneID" id="70232071"/>
<keyword evidence="1" id="KW-0812">Transmembrane</keyword>
<keyword evidence="1" id="KW-1133">Transmembrane helix</keyword>
<evidence type="ECO:0000313" key="2">
    <source>
        <dbReference type="EMBL" id="KAH3671917.1"/>
    </source>
</evidence>
<organism evidence="2 3">
    <name type="scientific">Ogataea philodendri</name>
    <dbReference type="NCBI Taxonomy" id="1378263"/>
    <lineage>
        <taxon>Eukaryota</taxon>
        <taxon>Fungi</taxon>
        <taxon>Dikarya</taxon>
        <taxon>Ascomycota</taxon>
        <taxon>Saccharomycotina</taxon>
        <taxon>Pichiomycetes</taxon>
        <taxon>Pichiales</taxon>
        <taxon>Pichiaceae</taxon>
        <taxon>Ogataea</taxon>
    </lineage>
</organism>
<protein>
    <submittedName>
        <fullName evidence="2">Uncharacterized protein</fullName>
    </submittedName>
</protein>
<evidence type="ECO:0000313" key="3">
    <source>
        <dbReference type="Proteomes" id="UP000769157"/>
    </source>
</evidence>
<sequence>MLALNTSTGAAVDSNCQAPESRIRGSRSETYSFGLDSCMIVSLYKVPRSLETLMSLNMFVILLVYSWVLAALSLPMINSSLSPSSGLMVDPISLLDKNLLYQTSKLSLSSMNLNTVMRSSTDMSSGFFLSISSAYLASKSGVFDFDLSFGVAIGFVLMKA</sequence>
<dbReference type="Proteomes" id="UP000769157">
    <property type="component" value="Unassembled WGS sequence"/>
</dbReference>
<proteinExistence type="predicted"/>
<keyword evidence="1" id="KW-0472">Membrane</keyword>
<reference evidence="2" key="2">
    <citation type="submission" date="2021-01" db="EMBL/GenBank/DDBJ databases">
        <authorList>
            <person name="Schikora-Tamarit M.A."/>
        </authorList>
    </citation>
    <scope>NUCLEOTIDE SEQUENCE</scope>
    <source>
        <strain evidence="2">CBS6075</strain>
    </source>
</reference>
<dbReference type="RefSeq" id="XP_046065032.1">
    <property type="nucleotide sequence ID" value="XM_046201767.1"/>
</dbReference>
<reference evidence="2" key="1">
    <citation type="journal article" date="2021" name="Open Biol.">
        <title>Shared evolutionary footprints suggest mitochondrial oxidative damage underlies multiple complex I losses in fungi.</title>
        <authorList>
            <person name="Schikora-Tamarit M.A."/>
            <person name="Marcet-Houben M."/>
            <person name="Nosek J."/>
            <person name="Gabaldon T."/>
        </authorList>
    </citation>
    <scope>NUCLEOTIDE SEQUENCE</scope>
    <source>
        <strain evidence="2">CBS6075</strain>
    </source>
</reference>
<feature type="transmembrane region" description="Helical" evidence="1">
    <location>
        <begin position="53"/>
        <end position="74"/>
    </location>
</feature>